<dbReference type="Pfam" id="PF12850">
    <property type="entry name" value="Metallophos_2"/>
    <property type="match status" value="1"/>
</dbReference>
<dbReference type="PANTHER" id="PTHR43165:SF1">
    <property type="entry name" value="PHOSPHODIESTERASE MJ0936"/>
    <property type="match status" value="1"/>
</dbReference>
<sequence length="190" mass="20932">MRIAIMSDSHDNIWHLKTALDLIAEAEAEAIIHCGDFVAPFMLRRMDKAGIPVHGVLGNNDGSVLTLARAAYRDLDHIHLHETVGKVTLGGLRIAFTHQPDVGRAFAATGDFDLVCCGHSHTWHREELGRSTLLNPGEIMGSNGDPSFALLDTTEGTIRKITFPHALGHHAQAALHLDNTRRETYTMRRC</sequence>
<dbReference type="InterPro" id="IPR000979">
    <property type="entry name" value="Phosphodiesterase_MJ0936/Vps29"/>
</dbReference>
<dbReference type="AlphaFoldDB" id="A0A4U8YN98"/>
<dbReference type="Proteomes" id="UP000507962">
    <property type="component" value="Unassembled WGS sequence"/>
</dbReference>
<dbReference type="GO" id="GO:0016787">
    <property type="term" value="F:hydrolase activity"/>
    <property type="evidence" value="ECO:0007669"/>
    <property type="project" value="UniProtKB-UniRule"/>
</dbReference>
<dbReference type="NCBIfam" id="TIGR00040">
    <property type="entry name" value="yfcE"/>
    <property type="match status" value="1"/>
</dbReference>
<protein>
    <recommendedName>
        <fullName evidence="2">Phosphoesterase</fullName>
        <ecNumber evidence="2">3.1.4.-</ecNumber>
    </recommendedName>
</protein>
<keyword evidence="2" id="KW-0479">Metal-binding</keyword>
<evidence type="ECO:0000313" key="5">
    <source>
        <dbReference type="Proteomes" id="UP000507962"/>
    </source>
</evidence>
<reference evidence="4 5" key="1">
    <citation type="submission" date="2019-03" db="EMBL/GenBank/DDBJ databases">
        <authorList>
            <person name="Nijsse B."/>
        </authorList>
    </citation>
    <scope>NUCLEOTIDE SEQUENCE [LARGE SCALE GENOMIC DNA]</scope>
    <source>
        <strain evidence="4">Desulfoluna butyratoxydans MSL71</strain>
    </source>
</reference>
<dbReference type="InterPro" id="IPR024654">
    <property type="entry name" value="Calcineurin-like_PHP_lpxH"/>
</dbReference>
<proteinExistence type="inferred from homology"/>
<dbReference type="InterPro" id="IPR053193">
    <property type="entry name" value="MetalloPDE_YfcE-like"/>
</dbReference>
<dbReference type="EC" id="3.1.4.-" evidence="2"/>
<evidence type="ECO:0000256" key="1">
    <source>
        <dbReference type="ARBA" id="ARBA00008950"/>
    </source>
</evidence>
<dbReference type="SUPFAM" id="SSF56300">
    <property type="entry name" value="Metallo-dependent phosphatases"/>
    <property type="match status" value="1"/>
</dbReference>
<comment type="similarity">
    <text evidence="1 2">Belongs to the metallophosphoesterase superfamily. YfcE family.</text>
</comment>
<keyword evidence="5" id="KW-1185">Reference proteome</keyword>
<evidence type="ECO:0000313" key="4">
    <source>
        <dbReference type="EMBL" id="VFQ44679.1"/>
    </source>
</evidence>
<evidence type="ECO:0000259" key="3">
    <source>
        <dbReference type="Pfam" id="PF12850"/>
    </source>
</evidence>
<dbReference type="GO" id="GO:0046872">
    <property type="term" value="F:metal ion binding"/>
    <property type="evidence" value="ECO:0007669"/>
    <property type="project" value="UniProtKB-KW"/>
</dbReference>
<dbReference type="EMBL" id="CAADHO010000003">
    <property type="protein sequence ID" value="VFQ44679.1"/>
    <property type="molecule type" value="Genomic_DNA"/>
</dbReference>
<name>A0A4U8YN98_9BACT</name>
<dbReference type="PANTHER" id="PTHR43165">
    <property type="entry name" value="METALLOPHOSPHOESTERASE"/>
    <property type="match status" value="1"/>
</dbReference>
<comment type="cofactor">
    <cofactor evidence="2">
        <name>a divalent metal cation</name>
        <dbReference type="ChEBI" id="CHEBI:60240"/>
    </cofactor>
</comment>
<organism evidence="4 5">
    <name type="scientific">Desulfoluna butyratoxydans</name>
    <dbReference type="NCBI Taxonomy" id="231438"/>
    <lineage>
        <taxon>Bacteria</taxon>
        <taxon>Pseudomonadati</taxon>
        <taxon>Thermodesulfobacteriota</taxon>
        <taxon>Desulfobacteria</taxon>
        <taxon>Desulfobacterales</taxon>
        <taxon>Desulfolunaceae</taxon>
        <taxon>Desulfoluna</taxon>
    </lineage>
</organism>
<evidence type="ECO:0000256" key="2">
    <source>
        <dbReference type="RuleBase" id="RU362039"/>
    </source>
</evidence>
<gene>
    <name evidence="4" type="ORF">MSL71_23280</name>
</gene>
<feature type="domain" description="Calcineurin-like phosphoesterase" evidence="3">
    <location>
        <begin position="1"/>
        <end position="155"/>
    </location>
</feature>
<dbReference type="InterPro" id="IPR029052">
    <property type="entry name" value="Metallo-depent_PP-like"/>
</dbReference>
<dbReference type="Gene3D" id="3.60.21.10">
    <property type="match status" value="1"/>
</dbReference>
<accession>A0A4U8YN98</accession>
<dbReference type="RefSeq" id="WP_180140403.1">
    <property type="nucleotide sequence ID" value="NZ_CAADHO010000003.1"/>
</dbReference>